<accession>A0A7W6GU62</accession>
<organism evidence="1 2">
    <name type="scientific">Sagittula marina</name>
    <dbReference type="NCBI Taxonomy" id="943940"/>
    <lineage>
        <taxon>Bacteria</taxon>
        <taxon>Pseudomonadati</taxon>
        <taxon>Pseudomonadota</taxon>
        <taxon>Alphaproteobacteria</taxon>
        <taxon>Rhodobacterales</taxon>
        <taxon>Roseobacteraceae</taxon>
        <taxon>Sagittula</taxon>
    </lineage>
</organism>
<dbReference type="InterPro" id="IPR036215">
    <property type="entry name" value="TM0957-like_sf"/>
</dbReference>
<dbReference type="PIRSF" id="PIRSF033535">
    <property type="entry name" value="UCP033535_plp"/>
    <property type="match status" value="1"/>
</dbReference>
<evidence type="ECO:0000313" key="2">
    <source>
        <dbReference type="Proteomes" id="UP000541426"/>
    </source>
</evidence>
<comment type="caution">
    <text evidence="1">The sequence shown here is derived from an EMBL/GenBank/DDBJ whole genome shotgun (WGS) entry which is preliminary data.</text>
</comment>
<sequence length="213" mass="22239">MTATEIIKRPRVSKRSMLIGGVAVAVLAAMALDTTVVRIGSEQDARADGFSPDAFGAETFPRVRSFVTENAVEAGTLVAAIAQDKSAAGEQYGSGGMMPVIPVTFSGVVGEGKGGVYDVAVPEAEGVRIRVQTGPAVNGTDLRDAPGDIAFGQFKNQIEYQDAGSGINRAMKAAVLDGIDRDSLPGKTIEVTGVFKLLNPKMWLVTPVEVSVQ</sequence>
<dbReference type="EMBL" id="JACIEJ010000009">
    <property type="protein sequence ID" value="MBB3987168.1"/>
    <property type="molecule type" value="Genomic_DNA"/>
</dbReference>
<dbReference type="SUPFAM" id="SSF141318">
    <property type="entry name" value="TM0957-like"/>
    <property type="match status" value="1"/>
</dbReference>
<evidence type="ECO:0000313" key="1">
    <source>
        <dbReference type="EMBL" id="MBB3987168.1"/>
    </source>
</evidence>
<proteinExistence type="predicted"/>
<reference evidence="1 2" key="1">
    <citation type="submission" date="2020-08" db="EMBL/GenBank/DDBJ databases">
        <title>Genomic Encyclopedia of Type Strains, Phase IV (KMG-IV): sequencing the most valuable type-strain genomes for metagenomic binning, comparative biology and taxonomic classification.</title>
        <authorList>
            <person name="Goeker M."/>
        </authorList>
    </citation>
    <scope>NUCLEOTIDE SEQUENCE [LARGE SCALE GENOMIC DNA]</scope>
    <source>
        <strain evidence="1 2">DSM 102235</strain>
    </source>
</reference>
<keyword evidence="2" id="KW-1185">Reference proteome</keyword>
<name>A0A7W6GU62_9RHOB</name>
<dbReference type="Proteomes" id="UP000541426">
    <property type="component" value="Unassembled WGS sequence"/>
</dbReference>
<gene>
    <name evidence="1" type="ORF">GGQ68_003514</name>
</gene>
<dbReference type="InterPro" id="IPR014582">
    <property type="entry name" value="UCP033535_lipo"/>
</dbReference>
<dbReference type="AlphaFoldDB" id="A0A7W6GU62"/>
<keyword evidence="1" id="KW-0449">Lipoprotein</keyword>
<dbReference type="Pfam" id="PF10054">
    <property type="entry name" value="DUF2291"/>
    <property type="match status" value="1"/>
</dbReference>
<protein>
    <submittedName>
        <fullName evidence="1">Putative lipoprotein</fullName>
    </submittedName>
</protein>
<dbReference type="RefSeq" id="WP_183968123.1">
    <property type="nucleotide sequence ID" value="NZ_BAABBZ010000058.1"/>
</dbReference>